<feature type="signal peptide" evidence="1">
    <location>
        <begin position="1"/>
        <end position="21"/>
    </location>
</feature>
<dbReference type="RefSeq" id="WP_018747016.1">
    <property type="nucleotide sequence ID" value="NZ_BAABUF010000001.1"/>
</dbReference>
<dbReference type="Pfam" id="PF07589">
    <property type="entry name" value="PEP-CTERM"/>
    <property type="match status" value="1"/>
</dbReference>
<feature type="domain" description="Ice-binding protein C-terminal" evidence="2">
    <location>
        <begin position="137"/>
        <end position="159"/>
    </location>
</feature>
<organism evidence="3 4">
    <name type="scientific">Chitiniphilus shinanonensis</name>
    <dbReference type="NCBI Taxonomy" id="553088"/>
    <lineage>
        <taxon>Bacteria</taxon>
        <taxon>Pseudomonadati</taxon>
        <taxon>Pseudomonadota</taxon>
        <taxon>Betaproteobacteria</taxon>
        <taxon>Neisseriales</taxon>
        <taxon>Chitinibacteraceae</taxon>
        <taxon>Chitiniphilus</taxon>
    </lineage>
</organism>
<evidence type="ECO:0000256" key="1">
    <source>
        <dbReference type="SAM" id="SignalP"/>
    </source>
</evidence>
<accession>A0ABQ6BT86</accession>
<comment type="caution">
    <text evidence="3">The sequence shown here is derived from an EMBL/GenBank/DDBJ whole genome shotgun (WGS) entry which is preliminary data.</text>
</comment>
<name>A0ABQ6BT86_9NEIS</name>
<gene>
    <name evidence="3" type="ORF">GCM10007860_09060</name>
</gene>
<feature type="chain" id="PRO_5046031078" description="Ice-binding protein C-terminal domain-containing protein" evidence="1">
    <location>
        <begin position="22"/>
        <end position="164"/>
    </location>
</feature>
<dbReference type="Proteomes" id="UP001156836">
    <property type="component" value="Unassembled WGS sequence"/>
</dbReference>
<sequence>MKATTIAFAAAALLGAASANAAVYQHSANIQSNGAWASTLLGSSANQFSLSAPGQYEFSFELTPNQGSASLASLQAVLRKVAGPGPFIEQLTSSNVGDNSFAGSFTFNNEGPGLFDFYLAFTNYAPWSGTLNYSVSPVPEPATLALFGLGAAGVAWRRRKQRGG</sequence>
<evidence type="ECO:0000313" key="3">
    <source>
        <dbReference type="EMBL" id="GLS03761.1"/>
    </source>
</evidence>
<dbReference type="EMBL" id="BSOZ01000008">
    <property type="protein sequence ID" value="GLS03761.1"/>
    <property type="molecule type" value="Genomic_DNA"/>
</dbReference>
<reference evidence="4" key="1">
    <citation type="journal article" date="2019" name="Int. J. Syst. Evol. Microbiol.">
        <title>The Global Catalogue of Microorganisms (GCM) 10K type strain sequencing project: providing services to taxonomists for standard genome sequencing and annotation.</title>
        <authorList>
            <consortium name="The Broad Institute Genomics Platform"/>
            <consortium name="The Broad Institute Genome Sequencing Center for Infectious Disease"/>
            <person name="Wu L."/>
            <person name="Ma J."/>
        </authorList>
    </citation>
    <scope>NUCLEOTIDE SEQUENCE [LARGE SCALE GENOMIC DNA]</scope>
    <source>
        <strain evidence="4">NBRC 104970</strain>
    </source>
</reference>
<keyword evidence="1" id="KW-0732">Signal</keyword>
<proteinExistence type="predicted"/>
<evidence type="ECO:0000259" key="2">
    <source>
        <dbReference type="Pfam" id="PF07589"/>
    </source>
</evidence>
<dbReference type="NCBIfam" id="TIGR02595">
    <property type="entry name" value="PEP_CTERM"/>
    <property type="match status" value="1"/>
</dbReference>
<dbReference type="InterPro" id="IPR013424">
    <property type="entry name" value="Ice-binding_C"/>
</dbReference>
<evidence type="ECO:0000313" key="4">
    <source>
        <dbReference type="Proteomes" id="UP001156836"/>
    </source>
</evidence>
<protein>
    <recommendedName>
        <fullName evidence="2">Ice-binding protein C-terminal domain-containing protein</fullName>
    </recommendedName>
</protein>
<keyword evidence="4" id="KW-1185">Reference proteome</keyword>